<accession>A0ABM4UFF5</accession>
<evidence type="ECO:0000313" key="1">
    <source>
        <dbReference type="Proteomes" id="UP001652660"/>
    </source>
</evidence>
<keyword evidence="1" id="KW-1185">Reference proteome</keyword>
<protein>
    <submittedName>
        <fullName evidence="2">Uncharacterized protein</fullName>
    </submittedName>
</protein>
<dbReference type="RefSeq" id="XP_071906021.1">
    <property type="nucleotide sequence ID" value="XM_072049920.1"/>
</dbReference>
<gene>
    <name evidence="2" type="primary">LOC140007222</name>
</gene>
<organism evidence="1 2">
    <name type="scientific">Coffea arabica</name>
    <name type="common">Arabian coffee</name>
    <dbReference type="NCBI Taxonomy" id="13443"/>
    <lineage>
        <taxon>Eukaryota</taxon>
        <taxon>Viridiplantae</taxon>
        <taxon>Streptophyta</taxon>
        <taxon>Embryophyta</taxon>
        <taxon>Tracheophyta</taxon>
        <taxon>Spermatophyta</taxon>
        <taxon>Magnoliopsida</taxon>
        <taxon>eudicotyledons</taxon>
        <taxon>Gunneridae</taxon>
        <taxon>Pentapetalae</taxon>
        <taxon>asterids</taxon>
        <taxon>lamiids</taxon>
        <taxon>Gentianales</taxon>
        <taxon>Rubiaceae</taxon>
        <taxon>Ixoroideae</taxon>
        <taxon>Gardenieae complex</taxon>
        <taxon>Bertiereae - Coffeeae clade</taxon>
        <taxon>Coffeeae</taxon>
        <taxon>Coffea</taxon>
    </lineage>
</organism>
<sequence>MHKEGELLQQGLWKKVGNGRSVKIWHDRWIPGLVDGRVTTVKPIGCQLEFVHEQIEGGKWKNDLLKHWFNVVDVDHITNIPLSLYDRKDRFFWNYSKFGIYTVKTGYVVAKEQSEMTNRRLASDPETSWEIRKHTVWKRLC</sequence>
<dbReference type="Proteomes" id="UP001652660">
    <property type="component" value="Chromosome 5c"/>
</dbReference>
<dbReference type="GeneID" id="140007222"/>
<proteinExistence type="predicted"/>
<reference evidence="2" key="1">
    <citation type="submission" date="2025-08" db="UniProtKB">
        <authorList>
            <consortium name="RefSeq"/>
        </authorList>
    </citation>
    <scope>IDENTIFICATION</scope>
    <source>
        <tissue evidence="2">Leaves</tissue>
    </source>
</reference>
<evidence type="ECO:0000313" key="2">
    <source>
        <dbReference type="RefSeq" id="XP_071906021.1"/>
    </source>
</evidence>
<name>A0ABM4UFF5_COFAR</name>